<dbReference type="Proteomes" id="UP000033924">
    <property type="component" value="Unassembled WGS sequence"/>
</dbReference>
<sequence length="99" mass="10694">MALATIAAGGAMGFIRVIQSHSRCESLSAATERRTVSILFRVIMLTVSEQNMSSDHTYSTQRMATAGQANGGVFNLRPSGCPVPCALNQKLAYPAEYRR</sequence>
<dbReference type="AlphaFoldDB" id="A0A0M2KM02"/>
<accession>A0A0M2KM02</accession>
<protein>
    <submittedName>
        <fullName evidence="1">Uncharacterized protein</fullName>
    </submittedName>
</protein>
<comment type="caution">
    <text evidence="1">The sequence shown here is derived from an EMBL/GenBank/DDBJ whole genome shotgun (WGS) entry which is preliminary data.</text>
</comment>
<keyword evidence="2" id="KW-1185">Reference proteome</keyword>
<dbReference type="PATRIC" id="fig|65700.7.peg.69"/>
<evidence type="ECO:0000313" key="1">
    <source>
        <dbReference type="EMBL" id="KKF38021.1"/>
    </source>
</evidence>
<name>A0A0M2KM02_9GAMM</name>
<proteinExistence type="predicted"/>
<organism evidence="1 2">
    <name type="scientific">Erwinia tracheiphila</name>
    <dbReference type="NCBI Taxonomy" id="65700"/>
    <lineage>
        <taxon>Bacteria</taxon>
        <taxon>Pseudomonadati</taxon>
        <taxon>Pseudomonadota</taxon>
        <taxon>Gammaproteobacteria</taxon>
        <taxon>Enterobacterales</taxon>
        <taxon>Erwiniaceae</taxon>
        <taxon>Erwinia</taxon>
    </lineage>
</organism>
<gene>
    <name evidence="1" type="ORF">SY86_00285</name>
</gene>
<reference evidence="1 2" key="1">
    <citation type="submission" date="2015-01" db="EMBL/GenBank/DDBJ databases">
        <title>Erwinia tracheiphila.</title>
        <authorList>
            <person name="Shapiro L.R."/>
        </authorList>
    </citation>
    <scope>NUCLEOTIDE SEQUENCE [LARGE SCALE GENOMIC DNA]</scope>
    <source>
        <strain evidence="1 2">BuffGH</strain>
    </source>
</reference>
<dbReference type="EMBL" id="JXNU01000001">
    <property type="protein sequence ID" value="KKF38021.1"/>
    <property type="molecule type" value="Genomic_DNA"/>
</dbReference>
<evidence type="ECO:0000313" key="2">
    <source>
        <dbReference type="Proteomes" id="UP000033924"/>
    </source>
</evidence>